<sequence>MISVLLVVVVLLQKTKSSGLGASFGGETNSFTAKGKAASREAKLQKLTIILAAIVGVLALVLTVV</sequence>
<evidence type="ECO:0000256" key="4">
    <source>
        <dbReference type="ARBA" id="ARBA00022692"/>
    </source>
</evidence>
<evidence type="ECO:0000256" key="1">
    <source>
        <dbReference type="ARBA" id="ARBA00004141"/>
    </source>
</evidence>
<keyword evidence="7" id="KW-0811">Translocation</keyword>
<keyword evidence="5" id="KW-0653">Protein transport</keyword>
<proteinExistence type="inferred from homology"/>
<gene>
    <name evidence="10" type="ORF">SDC9_168501</name>
</gene>
<evidence type="ECO:0008006" key="11">
    <source>
        <dbReference type="Google" id="ProtNLM"/>
    </source>
</evidence>
<evidence type="ECO:0000256" key="3">
    <source>
        <dbReference type="ARBA" id="ARBA00022448"/>
    </source>
</evidence>
<dbReference type="GO" id="GO:0009306">
    <property type="term" value="P:protein secretion"/>
    <property type="evidence" value="ECO:0007669"/>
    <property type="project" value="InterPro"/>
</dbReference>
<evidence type="ECO:0000256" key="9">
    <source>
        <dbReference type="SAM" id="Phobius"/>
    </source>
</evidence>
<evidence type="ECO:0000256" key="8">
    <source>
        <dbReference type="ARBA" id="ARBA00023136"/>
    </source>
</evidence>
<evidence type="ECO:0000256" key="7">
    <source>
        <dbReference type="ARBA" id="ARBA00023010"/>
    </source>
</evidence>
<evidence type="ECO:0000256" key="6">
    <source>
        <dbReference type="ARBA" id="ARBA00022989"/>
    </source>
</evidence>
<organism evidence="10">
    <name type="scientific">bioreactor metagenome</name>
    <dbReference type="NCBI Taxonomy" id="1076179"/>
    <lineage>
        <taxon>unclassified sequences</taxon>
        <taxon>metagenomes</taxon>
        <taxon>ecological metagenomes</taxon>
    </lineage>
</organism>
<protein>
    <recommendedName>
        <fullName evidence="11">Protein-export membrane protein SecG</fullName>
    </recommendedName>
</protein>
<dbReference type="AlphaFoldDB" id="A0A645G588"/>
<comment type="caution">
    <text evidence="10">The sequence shown here is derived from an EMBL/GenBank/DDBJ whole genome shotgun (WGS) entry which is preliminary data.</text>
</comment>
<comment type="similarity">
    <text evidence="2">Belongs to the SecG family.</text>
</comment>
<evidence type="ECO:0000313" key="10">
    <source>
        <dbReference type="EMBL" id="MPN21122.1"/>
    </source>
</evidence>
<keyword evidence="3" id="KW-0813">Transport</keyword>
<reference evidence="10" key="1">
    <citation type="submission" date="2019-08" db="EMBL/GenBank/DDBJ databases">
        <authorList>
            <person name="Kucharzyk K."/>
            <person name="Murdoch R.W."/>
            <person name="Higgins S."/>
            <person name="Loffler F."/>
        </authorList>
    </citation>
    <scope>NUCLEOTIDE SEQUENCE</scope>
</reference>
<dbReference type="NCBIfam" id="TIGR00810">
    <property type="entry name" value="secG"/>
    <property type="match status" value="1"/>
</dbReference>
<accession>A0A645G588</accession>
<dbReference type="EMBL" id="VSSQ01069022">
    <property type="protein sequence ID" value="MPN21122.1"/>
    <property type="molecule type" value="Genomic_DNA"/>
</dbReference>
<dbReference type="GO" id="GO:0015450">
    <property type="term" value="F:protein-transporting ATPase activity"/>
    <property type="evidence" value="ECO:0007669"/>
    <property type="project" value="InterPro"/>
</dbReference>
<keyword evidence="4 9" id="KW-0812">Transmembrane</keyword>
<evidence type="ECO:0000256" key="2">
    <source>
        <dbReference type="ARBA" id="ARBA00008445"/>
    </source>
</evidence>
<dbReference type="Pfam" id="PF03840">
    <property type="entry name" value="SecG"/>
    <property type="match status" value="1"/>
</dbReference>
<name>A0A645G588_9ZZZZ</name>
<comment type="subcellular location">
    <subcellularLocation>
        <location evidence="1">Membrane</location>
        <topology evidence="1">Multi-pass membrane protein</topology>
    </subcellularLocation>
</comment>
<dbReference type="GO" id="GO:0016020">
    <property type="term" value="C:membrane"/>
    <property type="evidence" value="ECO:0007669"/>
    <property type="project" value="UniProtKB-SubCell"/>
</dbReference>
<dbReference type="InterPro" id="IPR004692">
    <property type="entry name" value="SecG"/>
</dbReference>
<evidence type="ECO:0000256" key="5">
    <source>
        <dbReference type="ARBA" id="ARBA00022927"/>
    </source>
</evidence>
<keyword evidence="6 9" id="KW-1133">Transmembrane helix</keyword>
<feature type="transmembrane region" description="Helical" evidence="9">
    <location>
        <begin position="45"/>
        <end position="64"/>
    </location>
</feature>
<keyword evidence="8 9" id="KW-0472">Membrane</keyword>